<name>A0A6B2LWN8_9EUKA</name>
<dbReference type="PROSITE" id="PS50088">
    <property type="entry name" value="ANK_REPEAT"/>
    <property type="match status" value="1"/>
</dbReference>
<keyword evidence="1" id="KW-0040">ANK repeat</keyword>
<evidence type="ECO:0000256" key="1">
    <source>
        <dbReference type="PROSITE-ProRule" id="PRU00023"/>
    </source>
</evidence>
<evidence type="ECO:0000313" key="2">
    <source>
        <dbReference type="EMBL" id="NDV41494.1"/>
    </source>
</evidence>
<feature type="repeat" description="ANK" evidence="1">
    <location>
        <begin position="1"/>
        <end position="28"/>
    </location>
</feature>
<dbReference type="Gene3D" id="1.25.40.20">
    <property type="entry name" value="Ankyrin repeat-containing domain"/>
    <property type="match status" value="1"/>
</dbReference>
<dbReference type="EMBL" id="GIBP01012525">
    <property type="protein sequence ID" value="NDV41494.1"/>
    <property type="molecule type" value="Transcribed_RNA"/>
</dbReference>
<proteinExistence type="predicted"/>
<organism evidence="2">
    <name type="scientific">Arcella intermedia</name>
    <dbReference type="NCBI Taxonomy" id="1963864"/>
    <lineage>
        <taxon>Eukaryota</taxon>
        <taxon>Amoebozoa</taxon>
        <taxon>Tubulinea</taxon>
        <taxon>Elardia</taxon>
        <taxon>Arcellinida</taxon>
        <taxon>Sphaerothecina</taxon>
        <taxon>Arcellidae</taxon>
        <taxon>Arcella</taxon>
    </lineage>
</organism>
<accession>A0A6B2LWN8</accession>
<reference evidence="2" key="1">
    <citation type="journal article" date="2020" name="J. Eukaryot. Microbiol.">
        <title>De novo Sequencing, Assembly and Annotation of the Transcriptome for the Free-Living Testate Amoeba Arcella intermedia.</title>
        <authorList>
            <person name="Ribeiro G.M."/>
            <person name="Porfirio-Sousa A.L."/>
            <person name="Maurer-Alcala X.X."/>
            <person name="Katz L.A."/>
            <person name="Lahr D.J.G."/>
        </authorList>
    </citation>
    <scope>NUCLEOTIDE SEQUENCE</scope>
</reference>
<sequence>MHAAAYFGHVEVVKMLVEAKIDVGIRNTWKCTALDEAKSLIQEGQQWKDIVYYLENHSK</sequence>
<dbReference type="InterPro" id="IPR002110">
    <property type="entry name" value="Ankyrin_rpt"/>
</dbReference>
<dbReference type="AlphaFoldDB" id="A0A6B2LWN8"/>
<dbReference type="SUPFAM" id="SSF48403">
    <property type="entry name" value="Ankyrin repeat"/>
    <property type="match status" value="1"/>
</dbReference>
<protein>
    <submittedName>
        <fullName evidence="2">Uncharacterized protein</fullName>
    </submittedName>
</protein>
<dbReference type="Pfam" id="PF13637">
    <property type="entry name" value="Ank_4"/>
    <property type="match status" value="1"/>
</dbReference>
<dbReference type="InterPro" id="IPR036770">
    <property type="entry name" value="Ankyrin_rpt-contain_sf"/>
</dbReference>
<dbReference type="PROSITE" id="PS50297">
    <property type="entry name" value="ANK_REP_REGION"/>
    <property type="match status" value="1"/>
</dbReference>